<organism evidence="1 2">
    <name type="scientific">Pseudocercospora musae</name>
    <dbReference type="NCBI Taxonomy" id="113226"/>
    <lineage>
        <taxon>Eukaryota</taxon>
        <taxon>Fungi</taxon>
        <taxon>Dikarya</taxon>
        <taxon>Ascomycota</taxon>
        <taxon>Pezizomycotina</taxon>
        <taxon>Dothideomycetes</taxon>
        <taxon>Dothideomycetidae</taxon>
        <taxon>Mycosphaerellales</taxon>
        <taxon>Mycosphaerellaceae</taxon>
        <taxon>Pseudocercospora</taxon>
    </lineage>
</organism>
<dbReference type="Proteomes" id="UP000073492">
    <property type="component" value="Unassembled WGS sequence"/>
</dbReference>
<dbReference type="OrthoDB" id="185175at2759"/>
<name>A0A139IER8_9PEZI</name>
<dbReference type="AlphaFoldDB" id="A0A139IER8"/>
<dbReference type="EMBL" id="LFZO01000130">
    <property type="protein sequence ID" value="KXT13076.1"/>
    <property type="molecule type" value="Genomic_DNA"/>
</dbReference>
<proteinExistence type="predicted"/>
<evidence type="ECO:0000313" key="1">
    <source>
        <dbReference type="EMBL" id="KXT13076.1"/>
    </source>
</evidence>
<gene>
    <name evidence="1" type="ORF">AC579_4909</name>
</gene>
<comment type="caution">
    <text evidence="1">The sequence shown here is derived from an EMBL/GenBank/DDBJ whole genome shotgun (WGS) entry which is preliminary data.</text>
</comment>
<reference evidence="1 2" key="1">
    <citation type="submission" date="2015-07" db="EMBL/GenBank/DDBJ databases">
        <title>Comparative genomics of the Sigatoka disease complex on banana suggests a link between parallel evolutionary changes in Pseudocercospora fijiensis and Pseudocercospora eumusae and increased virulence on the banana host.</title>
        <authorList>
            <person name="Chang T.-C."/>
            <person name="Salvucci A."/>
            <person name="Crous P.W."/>
            <person name="Stergiopoulos I."/>
        </authorList>
    </citation>
    <scope>NUCLEOTIDE SEQUENCE [LARGE SCALE GENOMIC DNA]</scope>
    <source>
        <strain evidence="1 2">CBS 116634</strain>
    </source>
</reference>
<sequence length="132" mass="14600">MVNKEYVQGYASNLGFVEATGIVDHTVPHIDRHDDSSADSCSLNGIDRGTCNIVRKPDEPGDYFGTPLRSQLMLMVPMVIAALTKPNPQCYAWRRSRPSTLERYATPASGRLRKYCSGMPETPKEPGGWLSP</sequence>
<evidence type="ECO:0000313" key="2">
    <source>
        <dbReference type="Proteomes" id="UP000073492"/>
    </source>
</evidence>
<accession>A0A139IER8</accession>
<keyword evidence="2" id="KW-1185">Reference proteome</keyword>
<protein>
    <submittedName>
        <fullName evidence="1">Uncharacterized protein</fullName>
    </submittedName>
</protein>